<proteinExistence type="inferred from homology"/>
<dbReference type="EMBL" id="JACAZF010000003">
    <property type="protein sequence ID" value="KAF7309504.1"/>
    <property type="molecule type" value="Genomic_DNA"/>
</dbReference>
<name>A0A8H6WEI4_9AGAR</name>
<dbReference type="InterPro" id="IPR011989">
    <property type="entry name" value="ARM-like"/>
</dbReference>
<evidence type="ECO:0000313" key="4">
    <source>
        <dbReference type="EMBL" id="KAF7309504.1"/>
    </source>
</evidence>
<dbReference type="PANTHER" id="PTHR22100">
    <property type="entry name" value="WINGS APART-LIKE PROTEIN HOMOLOG"/>
    <property type="match status" value="1"/>
</dbReference>
<evidence type="ECO:0000259" key="3">
    <source>
        <dbReference type="Pfam" id="PF07814"/>
    </source>
</evidence>
<sequence>MMNPLKSITEMRNRGESRRLLDEVGYLWEGLDPSAGIGLRRSSALEINTKLCDSDFARKAKTADFIGQTWEFLLEANREEDKVMNILLAFFCALVARDPGSLVELVQRDSSQVVQTLFALLASFPPKSDPLHLVSDANQLRKLGLSKKEQNLAASIHSMLRSSALFPPFTPLSTALLVSHTLASLPSASLKPTPANLKAILDNLREHFSSFSPSLSAFVTISQHSEKQNALAHLHNLLSLFDSYLLRGWALQAEGDININQQQLEAARTDWFADGLTSFAILTEVISSRSATSEVEQGKARQCTLVTLRLLVGLTHADKIWCGKVASREECLLFIMRTILRGHVDHMEKVKKHQSSKIKTEPSSSDDFPRLDNSYQEPTMPKDDGLDALCLALGLLTNLVQLEDEVKTTIRDITSSTRCRPTKCLEKCLCPNRISAPRALVEMYTDLVLTSSAPVKQEPCLDSGQQTDLLAAGETRLLLSHLSLLFGLLMKDNSTNQRDILDWLPESPTSLACDGQSGKVQMLIAHAKEFSYLYAESGDEGGSARDVIVFLEQLQNQL</sequence>
<gene>
    <name evidence="4" type="ORF">MIND_00321200</name>
</gene>
<dbReference type="PANTHER" id="PTHR22100:SF13">
    <property type="entry name" value="WINGS APART-LIKE PROTEIN HOMOLOG"/>
    <property type="match status" value="1"/>
</dbReference>
<dbReference type="OrthoDB" id="78088at2759"/>
<evidence type="ECO:0000313" key="5">
    <source>
        <dbReference type="Proteomes" id="UP000636479"/>
    </source>
</evidence>
<keyword evidence="5" id="KW-1185">Reference proteome</keyword>
<feature type="domain" description="Wings apart-like protein C-terminal" evidence="3">
    <location>
        <begin position="5"/>
        <end position="341"/>
    </location>
</feature>
<protein>
    <recommendedName>
        <fullName evidence="3">Wings apart-like protein C-terminal domain-containing protein</fullName>
    </recommendedName>
</protein>
<comment type="caution">
    <text evidence="4">The sequence shown here is derived from an EMBL/GenBank/DDBJ whole genome shotgun (WGS) entry which is preliminary data.</text>
</comment>
<dbReference type="Gene3D" id="1.25.10.10">
    <property type="entry name" value="Leucine-rich Repeat Variant"/>
    <property type="match status" value="1"/>
</dbReference>
<reference evidence="4" key="1">
    <citation type="submission" date="2020-05" db="EMBL/GenBank/DDBJ databases">
        <title>Mycena genomes resolve the evolution of fungal bioluminescence.</title>
        <authorList>
            <person name="Tsai I.J."/>
        </authorList>
    </citation>
    <scope>NUCLEOTIDE SEQUENCE</scope>
    <source>
        <strain evidence="4">171206Taipei</strain>
    </source>
</reference>
<evidence type="ECO:0000256" key="1">
    <source>
        <dbReference type="ARBA" id="ARBA00006854"/>
    </source>
</evidence>
<organism evidence="4 5">
    <name type="scientific">Mycena indigotica</name>
    <dbReference type="NCBI Taxonomy" id="2126181"/>
    <lineage>
        <taxon>Eukaryota</taxon>
        <taxon>Fungi</taxon>
        <taxon>Dikarya</taxon>
        <taxon>Basidiomycota</taxon>
        <taxon>Agaricomycotina</taxon>
        <taxon>Agaricomycetes</taxon>
        <taxon>Agaricomycetidae</taxon>
        <taxon>Agaricales</taxon>
        <taxon>Marasmiineae</taxon>
        <taxon>Mycenaceae</taxon>
        <taxon>Mycena</taxon>
    </lineage>
</organism>
<dbReference type="Proteomes" id="UP000636479">
    <property type="component" value="Unassembled WGS sequence"/>
</dbReference>
<dbReference type="AlphaFoldDB" id="A0A8H6WEI4"/>
<dbReference type="RefSeq" id="XP_037222954.1">
    <property type="nucleotide sequence ID" value="XM_037360069.1"/>
</dbReference>
<accession>A0A8H6WEI4</accession>
<comment type="similarity">
    <text evidence="1">Belongs to the WAPL family.</text>
</comment>
<dbReference type="GeneID" id="59342585"/>
<feature type="region of interest" description="Disordered" evidence="2">
    <location>
        <begin position="351"/>
        <end position="377"/>
    </location>
</feature>
<dbReference type="InterPro" id="IPR022771">
    <property type="entry name" value="WAPL_C"/>
</dbReference>
<dbReference type="Pfam" id="PF07814">
    <property type="entry name" value="WAPL"/>
    <property type="match status" value="1"/>
</dbReference>
<dbReference type="InterPro" id="IPR039874">
    <property type="entry name" value="WAPL"/>
</dbReference>
<evidence type="ECO:0000256" key="2">
    <source>
        <dbReference type="SAM" id="MobiDB-lite"/>
    </source>
</evidence>